<dbReference type="Proteomes" id="UP001249851">
    <property type="component" value="Unassembled WGS sequence"/>
</dbReference>
<accession>A0AAD9QDP1</accession>
<reference evidence="2" key="1">
    <citation type="journal article" date="2023" name="G3 (Bethesda)">
        <title>Whole genome assembly and annotation of the endangered Caribbean coral Acropora cervicornis.</title>
        <authorList>
            <person name="Selwyn J.D."/>
            <person name="Vollmer S.V."/>
        </authorList>
    </citation>
    <scope>NUCLEOTIDE SEQUENCE</scope>
    <source>
        <strain evidence="2">K2</strain>
    </source>
</reference>
<evidence type="ECO:0000313" key="3">
    <source>
        <dbReference type="Proteomes" id="UP001249851"/>
    </source>
</evidence>
<evidence type="ECO:0008006" key="4">
    <source>
        <dbReference type="Google" id="ProtNLM"/>
    </source>
</evidence>
<protein>
    <recommendedName>
        <fullName evidence="4">ShKT domain-containing protein</fullName>
    </recommendedName>
</protein>
<sequence>MISKLCLVAFTLTFICISAKPSNPGDSFRQLDNPLLKRCGPDPDGCSAHRAFCHEAVMKEHCPATCGQCKRGYEDDLQARIIYCPCWWKGCFWGQYPNHC</sequence>
<dbReference type="AlphaFoldDB" id="A0AAD9QDP1"/>
<keyword evidence="3" id="KW-1185">Reference proteome</keyword>
<organism evidence="2 3">
    <name type="scientific">Acropora cervicornis</name>
    <name type="common">Staghorn coral</name>
    <dbReference type="NCBI Taxonomy" id="6130"/>
    <lineage>
        <taxon>Eukaryota</taxon>
        <taxon>Metazoa</taxon>
        <taxon>Cnidaria</taxon>
        <taxon>Anthozoa</taxon>
        <taxon>Hexacorallia</taxon>
        <taxon>Scleractinia</taxon>
        <taxon>Astrocoeniina</taxon>
        <taxon>Acroporidae</taxon>
        <taxon>Acropora</taxon>
    </lineage>
</organism>
<name>A0AAD9QDP1_ACRCE</name>
<feature type="signal peptide" evidence="1">
    <location>
        <begin position="1"/>
        <end position="19"/>
    </location>
</feature>
<comment type="caution">
    <text evidence="2">The sequence shown here is derived from an EMBL/GenBank/DDBJ whole genome shotgun (WGS) entry which is preliminary data.</text>
</comment>
<proteinExistence type="predicted"/>
<evidence type="ECO:0000313" key="2">
    <source>
        <dbReference type="EMBL" id="KAK2558970.1"/>
    </source>
</evidence>
<dbReference type="EMBL" id="JARQWQ010000042">
    <property type="protein sequence ID" value="KAK2558970.1"/>
    <property type="molecule type" value="Genomic_DNA"/>
</dbReference>
<reference evidence="2" key="2">
    <citation type="journal article" date="2023" name="Science">
        <title>Genomic signatures of disease resistance in endangered staghorn corals.</title>
        <authorList>
            <person name="Vollmer S.V."/>
            <person name="Selwyn J.D."/>
            <person name="Despard B.A."/>
            <person name="Roesel C.L."/>
        </authorList>
    </citation>
    <scope>NUCLEOTIDE SEQUENCE</scope>
    <source>
        <strain evidence="2">K2</strain>
    </source>
</reference>
<keyword evidence="1" id="KW-0732">Signal</keyword>
<feature type="chain" id="PRO_5042217387" description="ShKT domain-containing protein" evidence="1">
    <location>
        <begin position="20"/>
        <end position="100"/>
    </location>
</feature>
<evidence type="ECO:0000256" key="1">
    <source>
        <dbReference type="SAM" id="SignalP"/>
    </source>
</evidence>
<gene>
    <name evidence="2" type="ORF">P5673_018598</name>
</gene>